<name>A0A3S5CQ78_9PLAT</name>
<proteinExistence type="predicted"/>
<evidence type="ECO:0000313" key="2">
    <source>
        <dbReference type="Proteomes" id="UP000784294"/>
    </source>
</evidence>
<dbReference type="OrthoDB" id="74460at2759"/>
<evidence type="ECO:0000313" key="1">
    <source>
        <dbReference type="EMBL" id="VEL27533.1"/>
    </source>
</evidence>
<dbReference type="SUPFAM" id="SSF55486">
    <property type="entry name" value="Metalloproteases ('zincins'), catalytic domain"/>
    <property type="match status" value="1"/>
</dbReference>
<dbReference type="Pfam" id="PF12044">
    <property type="entry name" value="Metallopep"/>
    <property type="match status" value="1"/>
</dbReference>
<sequence>MGCATLHFWPDSLDSLLCHLTDCTFIDARVFPNDTAYRNTHWAAFATGLGAVWHELGHCFGLEHTTSGIMHRADDLHLCLGFPPLDSFCRKCSNLKVNNSSDENRLLMMDELDPSCQHEWLKPPSPLPSVLQFSSIVCISEKLTASTVSDRFWATCYSLWHQGETYWGASIAKQLSTNP</sequence>
<reference evidence="1" key="1">
    <citation type="submission" date="2018-11" db="EMBL/GenBank/DDBJ databases">
        <authorList>
            <consortium name="Pathogen Informatics"/>
        </authorList>
    </citation>
    <scope>NUCLEOTIDE SEQUENCE</scope>
</reference>
<dbReference type="Proteomes" id="UP000784294">
    <property type="component" value="Unassembled WGS sequence"/>
</dbReference>
<dbReference type="PANTHER" id="PTHR21054">
    <property type="entry name" value="ZINC METALLOPROTEINASE-RELATED"/>
    <property type="match status" value="1"/>
</dbReference>
<protein>
    <submittedName>
        <fullName evidence="1">Uncharacterized protein</fullName>
    </submittedName>
</protein>
<accession>A0A3S5CQ78</accession>
<dbReference type="AlphaFoldDB" id="A0A3S5CQ78"/>
<organism evidence="1 2">
    <name type="scientific">Protopolystoma xenopodis</name>
    <dbReference type="NCBI Taxonomy" id="117903"/>
    <lineage>
        <taxon>Eukaryota</taxon>
        <taxon>Metazoa</taxon>
        <taxon>Spiralia</taxon>
        <taxon>Lophotrochozoa</taxon>
        <taxon>Platyhelminthes</taxon>
        <taxon>Monogenea</taxon>
        <taxon>Polyopisthocotylea</taxon>
        <taxon>Polystomatidea</taxon>
        <taxon>Polystomatidae</taxon>
        <taxon>Protopolystoma</taxon>
    </lineage>
</organism>
<dbReference type="InterPro" id="IPR053002">
    <property type="entry name" value="Metalloproteinase_M10B"/>
</dbReference>
<gene>
    <name evidence="1" type="ORF">PXEA_LOCUS20973</name>
</gene>
<dbReference type="PANTHER" id="PTHR21054:SF2">
    <property type="entry name" value="MIP04191P"/>
    <property type="match status" value="1"/>
</dbReference>
<dbReference type="EMBL" id="CAAALY010087882">
    <property type="protein sequence ID" value="VEL27533.1"/>
    <property type="molecule type" value="Genomic_DNA"/>
</dbReference>
<comment type="caution">
    <text evidence="1">The sequence shown here is derived from an EMBL/GenBank/DDBJ whole genome shotgun (WGS) entry which is preliminary data.</text>
</comment>
<dbReference type="InterPro" id="IPR021917">
    <property type="entry name" value="Unchr_Zn-peptidase-like"/>
</dbReference>
<keyword evidence="2" id="KW-1185">Reference proteome</keyword>